<evidence type="ECO:0000313" key="10">
    <source>
        <dbReference type="EMBL" id="BDS05724.1"/>
    </source>
</evidence>
<feature type="region of interest" description="Disordered" evidence="7">
    <location>
        <begin position="24"/>
        <end position="73"/>
    </location>
</feature>
<dbReference type="EMBL" id="AP026866">
    <property type="protein sequence ID" value="BDS05724.1"/>
    <property type="molecule type" value="Genomic_DNA"/>
</dbReference>
<accession>A0AAT9FIA7</accession>
<dbReference type="GO" id="GO:0003755">
    <property type="term" value="F:peptidyl-prolyl cis-trans isomerase activity"/>
    <property type="evidence" value="ECO:0007669"/>
    <property type="project" value="UniProtKB-UniRule"/>
</dbReference>
<feature type="signal peptide" evidence="8">
    <location>
        <begin position="1"/>
        <end position="17"/>
    </location>
</feature>
<organism evidence="10">
    <name type="scientific">Oceaniferula spumae</name>
    <dbReference type="NCBI Taxonomy" id="2979115"/>
    <lineage>
        <taxon>Bacteria</taxon>
        <taxon>Pseudomonadati</taxon>
        <taxon>Verrucomicrobiota</taxon>
        <taxon>Verrucomicrobiia</taxon>
        <taxon>Verrucomicrobiales</taxon>
        <taxon>Verrucomicrobiaceae</taxon>
        <taxon>Oceaniferula</taxon>
    </lineage>
</organism>
<dbReference type="Gene3D" id="3.10.50.40">
    <property type="match status" value="1"/>
</dbReference>
<dbReference type="Pfam" id="PF00254">
    <property type="entry name" value="FKBP_C"/>
    <property type="match status" value="1"/>
</dbReference>
<gene>
    <name evidence="10" type="ORF">NT6N_07640</name>
</gene>
<reference evidence="10" key="1">
    <citation type="submission" date="2024-07" db="EMBL/GenBank/DDBJ databases">
        <title>Complete genome sequence of Verrucomicrobiaceae bacterium NT6N.</title>
        <authorList>
            <person name="Huang C."/>
            <person name="Takami H."/>
            <person name="Hamasaki K."/>
        </authorList>
    </citation>
    <scope>NUCLEOTIDE SEQUENCE</scope>
    <source>
        <strain evidence="10">NT6N</strain>
    </source>
</reference>
<evidence type="ECO:0000259" key="9">
    <source>
        <dbReference type="PROSITE" id="PS50059"/>
    </source>
</evidence>
<dbReference type="InterPro" id="IPR001179">
    <property type="entry name" value="PPIase_FKBP_dom"/>
</dbReference>
<evidence type="ECO:0000256" key="7">
    <source>
        <dbReference type="SAM" id="MobiDB-lite"/>
    </source>
</evidence>
<proteinExistence type="inferred from homology"/>
<comment type="similarity">
    <text evidence="2 6">Belongs to the FKBP-type PPIase family.</text>
</comment>
<keyword evidence="8" id="KW-0732">Signal</keyword>
<dbReference type="PANTHER" id="PTHR43811">
    <property type="entry name" value="FKBP-TYPE PEPTIDYL-PROLYL CIS-TRANS ISOMERASE FKPA"/>
    <property type="match status" value="1"/>
</dbReference>
<dbReference type="FunFam" id="3.10.50.40:FF:000006">
    <property type="entry name" value="Peptidyl-prolyl cis-trans isomerase"/>
    <property type="match status" value="1"/>
</dbReference>
<keyword evidence="3 5" id="KW-0697">Rotamase</keyword>
<dbReference type="PROSITE" id="PS50059">
    <property type="entry name" value="FKBP_PPIASE"/>
    <property type="match status" value="1"/>
</dbReference>
<evidence type="ECO:0000256" key="4">
    <source>
        <dbReference type="ARBA" id="ARBA00023235"/>
    </source>
</evidence>
<dbReference type="SUPFAM" id="SSF54534">
    <property type="entry name" value="FKBP-like"/>
    <property type="match status" value="1"/>
</dbReference>
<dbReference type="KEGG" id="osu:NT6N_07640"/>
<keyword evidence="4 5" id="KW-0413">Isomerase</keyword>
<evidence type="ECO:0000256" key="3">
    <source>
        <dbReference type="ARBA" id="ARBA00023110"/>
    </source>
</evidence>
<dbReference type="PANTHER" id="PTHR43811:SF57">
    <property type="entry name" value="FKBP-TYPE PEPTIDYL-PROLYL CIS-TRANS ISOMERASE FKPA-RELATED"/>
    <property type="match status" value="1"/>
</dbReference>
<sequence length="175" mass="19029">MTLIVVGLVALCFFLVARVTDPEGSEVDKNKKSGIAEAERTGTLNSSARHEARSSRRSNQANKRPDTVTTESGLTYQVLREGSGQKPGPKDTVKVAYRGWIQGGDVFDQSPEGKPSEFPLNMVIKGWQEGVQLMRVGAKYRFTIPPDLGYGTRGAGSSIPPNATLVFDVELMEVK</sequence>
<dbReference type="AlphaFoldDB" id="A0AAT9FIA7"/>
<evidence type="ECO:0000256" key="6">
    <source>
        <dbReference type="RuleBase" id="RU003915"/>
    </source>
</evidence>
<evidence type="ECO:0000256" key="8">
    <source>
        <dbReference type="SAM" id="SignalP"/>
    </source>
</evidence>
<dbReference type="EC" id="5.2.1.8" evidence="6"/>
<evidence type="ECO:0000256" key="5">
    <source>
        <dbReference type="PROSITE-ProRule" id="PRU00277"/>
    </source>
</evidence>
<evidence type="ECO:0000256" key="1">
    <source>
        <dbReference type="ARBA" id="ARBA00000971"/>
    </source>
</evidence>
<evidence type="ECO:0000256" key="2">
    <source>
        <dbReference type="ARBA" id="ARBA00006577"/>
    </source>
</evidence>
<protein>
    <recommendedName>
        <fullName evidence="6">Peptidyl-prolyl cis-trans isomerase</fullName>
        <ecNumber evidence="6">5.2.1.8</ecNumber>
    </recommendedName>
</protein>
<feature type="chain" id="PRO_5043624956" description="Peptidyl-prolyl cis-trans isomerase" evidence="8">
    <location>
        <begin position="18"/>
        <end position="175"/>
    </location>
</feature>
<feature type="domain" description="PPIase FKBP-type" evidence="9">
    <location>
        <begin position="90"/>
        <end position="175"/>
    </location>
</feature>
<comment type="catalytic activity">
    <reaction evidence="1 5 6">
        <text>[protein]-peptidylproline (omega=180) = [protein]-peptidylproline (omega=0)</text>
        <dbReference type="Rhea" id="RHEA:16237"/>
        <dbReference type="Rhea" id="RHEA-COMP:10747"/>
        <dbReference type="Rhea" id="RHEA-COMP:10748"/>
        <dbReference type="ChEBI" id="CHEBI:83833"/>
        <dbReference type="ChEBI" id="CHEBI:83834"/>
        <dbReference type="EC" id="5.2.1.8"/>
    </reaction>
</comment>
<name>A0AAT9FIA7_9BACT</name>
<dbReference type="InterPro" id="IPR046357">
    <property type="entry name" value="PPIase_dom_sf"/>
</dbReference>
<feature type="compositionally biased region" description="Polar residues" evidence="7">
    <location>
        <begin position="59"/>
        <end position="73"/>
    </location>
</feature>